<keyword evidence="6" id="KW-1185">Reference proteome</keyword>
<organism evidence="5 7">
    <name type="scientific">Pectobacterium carotovorum subsp. carotovorum</name>
    <name type="common">Erwinia carotovora subsp. carotovora</name>
    <dbReference type="NCBI Taxonomy" id="555"/>
    <lineage>
        <taxon>Bacteria</taxon>
        <taxon>Pseudomonadati</taxon>
        <taxon>Pseudomonadota</taxon>
        <taxon>Gammaproteobacteria</taxon>
        <taxon>Enterobacterales</taxon>
        <taxon>Pectobacteriaceae</taxon>
        <taxon>Pectobacterium</taxon>
    </lineage>
</organism>
<gene>
    <name evidence="5" type="ORF">Pcaca03_08350</name>
    <name evidence="4" type="ORF">SOASR016_08390</name>
</gene>
<name>A0AAI9PD13_PECCC</name>
<evidence type="ECO:0000313" key="5">
    <source>
        <dbReference type="EMBL" id="GLV68391.1"/>
    </source>
</evidence>
<dbReference type="HAMAP" id="MF_04138">
    <property type="entry name" value="TMP_LAMBDA"/>
    <property type="match status" value="1"/>
</dbReference>
<dbReference type="EMBL" id="BSRL01000001">
    <property type="protein sequence ID" value="GLV68391.1"/>
    <property type="molecule type" value="Genomic_DNA"/>
</dbReference>
<evidence type="ECO:0000313" key="6">
    <source>
        <dbReference type="Proteomes" id="UP001058167"/>
    </source>
</evidence>
<dbReference type="EMBL" id="BRLF01000001">
    <property type="protein sequence ID" value="GKX46087.1"/>
    <property type="molecule type" value="Genomic_DNA"/>
</dbReference>
<comment type="caution">
    <text evidence="5">The sequence shown here is derived from an EMBL/GenBank/DDBJ whole genome shotgun (WGS) entry which is preliminary data.</text>
</comment>
<evidence type="ECO:0000259" key="2">
    <source>
        <dbReference type="Pfam" id="PF06791"/>
    </source>
</evidence>
<feature type="compositionally biased region" description="Basic and acidic residues" evidence="1">
    <location>
        <begin position="586"/>
        <end position="596"/>
    </location>
</feature>
<evidence type="ECO:0000256" key="1">
    <source>
        <dbReference type="SAM" id="MobiDB-lite"/>
    </source>
</evidence>
<feature type="domain" description="Bacteriophage tail tape measure N-terminal" evidence="2">
    <location>
        <begin position="67"/>
        <end position="270"/>
    </location>
</feature>
<dbReference type="Proteomes" id="UP001165145">
    <property type="component" value="Unassembled WGS sequence"/>
</dbReference>
<dbReference type="InterPro" id="IPR009628">
    <property type="entry name" value="Phage_tape_measure_N"/>
</dbReference>
<evidence type="ECO:0000313" key="7">
    <source>
        <dbReference type="Proteomes" id="UP001165145"/>
    </source>
</evidence>
<proteinExistence type="inferred from homology"/>
<dbReference type="Proteomes" id="UP001058167">
    <property type="component" value="Unassembled WGS sequence"/>
</dbReference>
<dbReference type="NCBIfam" id="TIGR01541">
    <property type="entry name" value="tape_meas_lam_C"/>
    <property type="match status" value="1"/>
</dbReference>
<sequence length="839" mass="90109">MAQQVGDLVVNLDADSASFKEQIERAKKQLSGFGESADSASIKAREMLNVNAASRGLTTELSRNAEAAKRAGISVGQYNAAMRMLPAQMTDVVTQLAGQQNPLLILIQQGGQIKDSFGGIIPTFQALAGAINPIYLGVTALAGTVGYLGYQVYQSSKQTDAFNQSIAKTGNISGQTSGSLKNISDQIAENVKQSKSSAAAVVAQATGLGLSIEQIKLVSQSALIMSKTTGQNVEDLVTQLGKIPQDPLKSFIDINNQYNFANLALYEQVKNMVDLGDKAGATKLIIESLTDSQKKFKDDGKDGIDSLSDAWDVLIGKIKSYKFWYDDYAEKISATPNLYPTPQFTTGSPVFDRINAEMDDQAKQTANSWSALNGIIQETSTFVGDANARAAEFNKKQIEANQKADEIIKSGRTNAQIRAEESARLKRDLDSGSLSLEKYNKAISAINEKYKDPKQRQFTTPSGDRAEEAAQAQLSALQAQLKVLTEHKSANDVISQQRKDLWQTEAQYAVLQESAKSRQLSAQEKSLLAHSKETLEYKRQLADLGDKIALQQKLNALADQATKFAQQQSAKRAEIDAASQGLSSREAGRKSTRDRLSSVYEGNPEAQQKVLAEQEKTYAAEDALRANWLAGAKSAWSEYAESATNMYGSVQQAGLSALNGLSSQMTQLLTTGKSNFKDFTKSILSMLTEILMKAALVQGINSATGALGFGSLIPNAKGGVYSSASLSSYSGKIVDNPTLFAFAKGAGLMGEAGPEAIMPLTRNANGVLGVRAVGAIGSTAPVVNINIDSDGRVSQSSSAGLEQFGGEIGRFVDQRFKMLLQKEMGQGRSLSTARKGRRE</sequence>
<reference evidence="4" key="1">
    <citation type="submission" date="2022-06" db="EMBL/GenBank/DDBJ databases">
        <title>Draft genome sequences of Pectobacterium carotovorum subsp. carotovorum str. NBRC12380.</title>
        <authorList>
            <person name="Wakabayashi Y."/>
            <person name="Kojima K."/>
        </authorList>
    </citation>
    <scope>NUCLEOTIDE SEQUENCE</scope>
    <source>
        <strain evidence="4">NBRC 12380</strain>
    </source>
</reference>
<feature type="region of interest" description="Disordered" evidence="1">
    <location>
        <begin position="575"/>
        <end position="604"/>
    </location>
</feature>
<protein>
    <submittedName>
        <fullName evidence="5">Phage tail tape measure protein</fullName>
    </submittedName>
</protein>
<accession>A0AAI9PD13</accession>
<dbReference type="AlphaFoldDB" id="A0AAI9PD13"/>
<dbReference type="Pfam" id="PF09718">
    <property type="entry name" value="Tape_meas_lam_C"/>
    <property type="match status" value="1"/>
</dbReference>
<evidence type="ECO:0000259" key="3">
    <source>
        <dbReference type="Pfam" id="PF09718"/>
    </source>
</evidence>
<dbReference type="Pfam" id="PF06791">
    <property type="entry name" value="TMP_2"/>
    <property type="match status" value="1"/>
</dbReference>
<feature type="domain" description="Bacteriophage tail tape measure C-terminal" evidence="3">
    <location>
        <begin position="627"/>
        <end position="698"/>
    </location>
</feature>
<dbReference type="InterPro" id="IPR043680">
    <property type="entry name" value="GpH_LAMBDA"/>
</dbReference>
<dbReference type="InterPro" id="IPR006431">
    <property type="entry name" value="Phage_tape_meas_C"/>
</dbReference>
<reference evidence="5" key="2">
    <citation type="submission" date="2023-02" db="EMBL/GenBank/DDBJ databases">
        <title>Pectobacterium carotovorum subsp. carotovorum NBRC 12380.</title>
        <authorList>
            <person name="Ichikawa N."/>
            <person name="Sato H."/>
            <person name="Tonouchi N."/>
        </authorList>
    </citation>
    <scope>NUCLEOTIDE SEQUENCE</scope>
    <source>
        <strain evidence="5">NBRC 12380</strain>
    </source>
</reference>
<evidence type="ECO:0000313" key="4">
    <source>
        <dbReference type="EMBL" id="GKX46087.1"/>
    </source>
</evidence>
<dbReference type="RefSeq" id="WP_261865737.1">
    <property type="nucleotide sequence ID" value="NZ_BRLF01000001.1"/>
</dbReference>